<gene>
    <name evidence="1" type="ORF">JEQ12_019710</name>
</gene>
<accession>A0A835ZJU2</accession>
<protein>
    <submittedName>
        <fullName evidence="1">Uncharacterized protein</fullName>
    </submittedName>
</protein>
<sequence length="105" mass="11614">MCDSCGSECTWLVLVGGDDTDSGVAFFSAGMEARNHKEIFVRIQHCHGDGMGEKEWAAVRSRPYFLTDCCSPCMIAGQLIYCEFQLFGKNTMTTVTSPMDMIPDI</sequence>
<dbReference type="EMBL" id="JAEMGP010000027">
    <property type="protein sequence ID" value="KAG5193349.1"/>
    <property type="molecule type" value="Genomic_DNA"/>
</dbReference>
<name>A0A835ZJU2_SHEEP</name>
<dbReference type="AlphaFoldDB" id="A0A835ZJU2"/>
<dbReference type="Proteomes" id="UP000664991">
    <property type="component" value="Unassembled WGS sequence"/>
</dbReference>
<organism evidence="1 2">
    <name type="scientific">Ovis aries</name>
    <name type="common">Sheep</name>
    <dbReference type="NCBI Taxonomy" id="9940"/>
    <lineage>
        <taxon>Eukaryota</taxon>
        <taxon>Metazoa</taxon>
        <taxon>Chordata</taxon>
        <taxon>Craniata</taxon>
        <taxon>Vertebrata</taxon>
        <taxon>Euteleostomi</taxon>
        <taxon>Mammalia</taxon>
        <taxon>Eutheria</taxon>
        <taxon>Laurasiatheria</taxon>
        <taxon>Artiodactyla</taxon>
        <taxon>Ruminantia</taxon>
        <taxon>Pecora</taxon>
        <taxon>Bovidae</taxon>
        <taxon>Caprinae</taxon>
        <taxon>Ovis</taxon>
    </lineage>
</organism>
<proteinExistence type="predicted"/>
<comment type="caution">
    <text evidence="1">The sequence shown here is derived from an EMBL/GenBank/DDBJ whole genome shotgun (WGS) entry which is preliminary data.</text>
</comment>
<evidence type="ECO:0000313" key="1">
    <source>
        <dbReference type="EMBL" id="KAG5193349.1"/>
    </source>
</evidence>
<reference evidence="1 2" key="1">
    <citation type="submission" date="2020-12" db="EMBL/GenBank/DDBJ databases">
        <title>De novo assembly of Tibetan sheep genome.</title>
        <authorList>
            <person name="Li X."/>
        </authorList>
    </citation>
    <scope>NUCLEOTIDE SEQUENCE [LARGE SCALE GENOMIC DNA]</scope>
    <source>
        <tissue evidence="1">Heart</tissue>
    </source>
</reference>
<evidence type="ECO:0000313" key="2">
    <source>
        <dbReference type="Proteomes" id="UP000664991"/>
    </source>
</evidence>